<gene>
    <name evidence="1" type="ORF">BGP82_02430</name>
</gene>
<evidence type="ECO:0000313" key="1">
    <source>
        <dbReference type="EMBL" id="POG13329.1"/>
    </source>
</evidence>
<dbReference type="InterPro" id="IPR009959">
    <property type="entry name" value="Cyclase_SnoaL-like"/>
</dbReference>
<dbReference type="AlphaFoldDB" id="A0A2S3XCS4"/>
<dbReference type="Pfam" id="PF07366">
    <property type="entry name" value="SnoaL"/>
    <property type="match status" value="1"/>
</dbReference>
<dbReference type="EMBL" id="MING01000019">
    <property type="protein sequence ID" value="POG13329.1"/>
    <property type="molecule type" value="Genomic_DNA"/>
</dbReference>
<accession>A0A2S3XCS4</accession>
<dbReference type="InterPro" id="IPR032710">
    <property type="entry name" value="NTF2-like_dom_sf"/>
</dbReference>
<dbReference type="SUPFAM" id="SSF54427">
    <property type="entry name" value="NTF2-like"/>
    <property type="match status" value="1"/>
</dbReference>
<dbReference type="GO" id="GO:0030638">
    <property type="term" value="P:polyketide metabolic process"/>
    <property type="evidence" value="ECO:0007669"/>
    <property type="project" value="InterPro"/>
</dbReference>
<organism evidence="1 2">
    <name type="scientific">Pseudomonas putida</name>
    <name type="common">Arthrobacter siderocapsulatus</name>
    <dbReference type="NCBI Taxonomy" id="303"/>
    <lineage>
        <taxon>Bacteria</taxon>
        <taxon>Pseudomonadati</taxon>
        <taxon>Pseudomonadota</taxon>
        <taxon>Gammaproteobacteria</taxon>
        <taxon>Pseudomonadales</taxon>
        <taxon>Pseudomonadaceae</taxon>
        <taxon>Pseudomonas</taxon>
    </lineage>
</organism>
<sequence length="138" mass="15336">MSTIAETAMAFFEVCESGKGWKECRHYCHDGAVFNVQAESLEAMKTVEAYSDSMPHLLEILPDAHYELVNVATDEKRQTVIAFARFCGTHTGINEPVPATGRPVISDYVFVMRLKDGKVAEVTKVWNDSHAGKQLGWA</sequence>
<reference evidence="1 2" key="1">
    <citation type="submission" date="2016-08" db="EMBL/GenBank/DDBJ databases">
        <authorList>
            <person name="Seilhamer J.J."/>
        </authorList>
    </citation>
    <scope>NUCLEOTIDE SEQUENCE [LARGE SCALE GENOMIC DNA]</scope>
    <source>
        <strain evidence="1 2">KH-18-2</strain>
    </source>
</reference>
<proteinExistence type="predicted"/>
<evidence type="ECO:0008006" key="3">
    <source>
        <dbReference type="Google" id="ProtNLM"/>
    </source>
</evidence>
<evidence type="ECO:0000313" key="2">
    <source>
        <dbReference type="Proteomes" id="UP000237378"/>
    </source>
</evidence>
<reference evidence="1 2" key="2">
    <citation type="submission" date="2018-03" db="EMBL/GenBank/DDBJ databases">
        <title>Draft genome of Pseudomonas putida strain KH-18-2.</title>
        <authorList>
            <person name="Yoshizawa S."/>
            <person name="Khan N.H."/>
            <person name="Nishimura M."/>
            <person name="Chiura H.X."/>
            <person name="Ogura Y."/>
            <person name="Hayashi T."/>
            <person name="Kogure K."/>
        </authorList>
    </citation>
    <scope>NUCLEOTIDE SEQUENCE [LARGE SCALE GENOMIC DNA]</scope>
    <source>
        <strain evidence="1 2">KH-18-2</strain>
    </source>
</reference>
<comment type="caution">
    <text evidence="1">The sequence shown here is derived from an EMBL/GenBank/DDBJ whole genome shotgun (WGS) entry which is preliminary data.</text>
</comment>
<name>A0A2S3XCS4_PSEPU</name>
<dbReference type="Proteomes" id="UP000237378">
    <property type="component" value="Unassembled WGS sequence"/>
</dbReference>
<protein>
    <recommendedName>
        <fullName evidence="3">Polyketide cyclase</fullName>
    </recommendedName>
</protein>
<dbReference type="RefSeq" id="WP_177410017.1">
    <property type="nucleotide sequence ID" value="NZ_JADUCH010000006.1"/>
</dbReference>
<dbReference type="Gene3D" id="3.10.450.50">
    <property type="match status" value="1"/>
</dbReference>